<dbReference type="GO" id="GO:0005524">
    <property type="term" value="F:ATP binding"/>
    <property type="evidence" value="ECO:0007669"/>
    <property type="project" value="UniProtKB-KW"/>
</dbReference>
<dbReference type="CDD" id="cd10225">
    <property type="entry name" value="ASKHA_NBD_MreB-like"/>
    <property type="match status" value="1"/>
</dbReference>
<feature type="binding site" evidence="6">
    <location>
        <begin position="207"/>
        <end position="210"/>
    </location>
    <ligand>
        <name>ATP</name>
        <dbReference type="ChEBI" id="CHEBI:30616"/>
    </ligand>
</feature>
<dbReference type="InterPro" id="IPR043129">
    <property type="entry name" value="ATPase_NBD"/>
</dbReference>
<comment type="caution">
    <text evidence="6">Lacks conserved residue(s) required for the propagation of feature annotation.</text>
</comment>
<dbReference type="RefSeq" id="WP_154519764.1">
    <property type="nucleotide sequence ID" value="NZ_VUMT01000017.1"/>
</dbReference>
<dbReference type="PRINTS" id="PR01652">
    <property type="entry name" value="SHAPEPROTEIN"/>
</dbReference>
<dbReference type="GO" id="GO:0008360">
    <property type="term" value="P:regulation of cell shape"/>
    <property type="evidence" value="ECO:0007669"/>
    <property type="project" value="UniProtKB-UniRule"/>
</dbReference>
<keyword evidence="8" id="KW-1185">Reference proteome</keyword>
<keyword evidence="1 6" id="KW-0963">Cytoplasm</keyword>
<evidence type="ECO:0000313" key="7">
    <source>
        <dbReference type="EMBL" id="MSS64373.1"/>
    </source>
</evidence>
<comment type="subunit">
    <text evidence="6">Forms polymers.</text>
</comment>
<evidence type="ECO:0000256" key="3">
    <source>
        <dbReference type="ARBA" id="ARBA00022840"/>
    </source>
</evidence>
<organism evidence="7 8">
    <name type="scientific">Velocimicrobium porci</name>
    <dbReference type="NCBI Taxonomy" id="2606634"/>
    <lineage>
        <taxon>Bacteria</taxon>
        <taxon>Bacillati</taxon>
        <taxon>Bacillota</taxon>
        <taxon>Clostridia</taxon>
        <taxon>Lachnospirales</taxon>
        <taxon>Lachnospiraceae</taxon>
        <taxon>Velocimicrobium</taxon>
    </lineage>
</organism>
<reference evidence="7 8" key="1">
    <citation type="submission" date="2019-08" db="EMBL/GenBank/DDBJ databases">
        <title>In-depth cultivation of the pig gut microbiome towards novel bacterial diversity and tailored functional studies.</title>
        <authorList>
            <person name="Wylensek D."/>
            <person name="Hitch T.C.A."/>
            <person name="Clavel T."/>
        </authorList>
    </citation>
    <scope>NUCLEOTIDE SEQUENCE [LARGE SCALE GENOMIC DNA]</scope>
    <source>
        <strain evidence="7 8">WCA-693-APC-MOT-I</strain>
    </source>
</reference>
<dbReference type="GO" id="GO:0005737">
    <property type="term" value="C:cytoplasm"/>
    <property type="evidence" value="ECO:0007669"/>
    <property type="project" value="UniProtKB-SubCell"/>
</dbReference>
<name>A0A6L5Y2N0_9FIRM</name>
<dbReference type="Pfam" id="PF06723">
    <property type="entry name" value="MreB_Mbl"/>
    <property type="match status" value="1"/>
</dbReference>
<dbReference type="Proteomes" id="UP000482209">
    <property type="component" value="Unassembled WGS sequence"/>
</dbReference>
<evidence type="ECO:0000256" key="4">
    <source>
        <dbReference type="ARBA" id="ARBA00022960"/>
    </source>
</evidence>
<keyword evidence="2 6" id="KW-0547">Nucleotide-binding</keyword>
<dbReference type="InterPro" id="IPR004753">
    <property type="entry name" value="MreB"/>
</dbReference>
<dbReference type="EMBL" id="VUMT01000017">
    <property type="protein sequence ID" value="MSS64373.1"/>
    <property type="molecule type" value="Genomic_DNA"/>
</dbReference>
<dbReference type="AlphaFoldDB" id="A0A6L5Y2N0"/>
<comment type="caution">
    <text evidence="7">The sequence shown here is derived from an EMBL/GenBank/DDBJ whole genome shotgun (WGS) entry which is preliminary data.</text>
</comment>
<protein>
    <recommendedName>
        <fullName evidence="6">Cell shape-determining protein MreB</fullName>
    </recommendedName>
</protein>
<dbReference type="InterPro" id="IPR056546">
    <property type="entry name" value="MreB_MamK-like"/>
</dbReference>
<gene>
    <name evidence="6" type="primary">mreB</name>
    <name evidence="7" type="ORF">FYJ58_10880</name>
</gene>
<dbReference type="HAMAP" id="MF_02207">
    <property type="entry name" value="MreB"/>
    <property type="match status" value="1"/>
</dbReference>
<keyword evidence="3 6" id="KW-0067">ATP-binding</keyword>
<proteinExistence type="inferred from homology"/>
<sequence>MSKKMFGIDLGTSKLKIYKKGEGIVLDEKNVIAIANKKNLFAAGNEAYEMCEKAPVNISVSYPVKFGVIAEIAHMQMLLNHFFDQLIGKKKTFGNAVDFLIAVPTDITEVEKKSFYDLINNSNVKSKTIGVVEKPLATALGMGLDIYNAHGILTVDMGAETTEISILSLGGIVLSKLIPIGGSRIDEAIKLFVKKRYNLVIGNKTAEFIKQNLVSAFPGEKETVSACGRNVVTGLPCEMEISSEEVNEVVKEHLITIIEAVRIILERTPPEISADIYRSGLYLTGGASQLRDLDRLFNHETALKVNLSDDPENTVANGLGELIENLGTNKLSANIIQTMNGKKK</sequence>
<accession>A0A6L5Y2N0</accession>
<dbReference type="GO" id="GO:0000902">
    <property type="term" value="P:cell morphogenesis"/>
    <property type="evidence" value="ECO:0007669"/>
    <property type="project" value="InterPro"/>
</dbReference>
<dbReference type="Gene3D" id="3.30.420.40">
    <property type="match status" value="2"/>
</dbReference>
<comment type="similarity">
    <text evidence="5 6">Belongs to the FtsA/MreB family.</text>
</comment>
<evidence type="ECO:0000313" key="8">
    <source>
        <dbReference type="Proteomes" id="UP000482209"/>
    </source>
</evidence>
<dbReference type="SUPFAM" id="SSF53067">
    <property type="entry name" value="Actin-like ATPase domain"/>
    <property type="match status" value="2"/>
</dbReference>
<comment type="function">
    <text evidence="6">Forms membrane-associated dynamic filaments that are essential for cell shape determination. Acts by regulating cell wall synthesis and cell elongation, and thus cell shape. A feedback loop between cell geometry and MreB localization may maintain elongated cell shape by targeting cell wall growth to regions of negative cell wall curvature.</text>
</comment>
<keyword evidence="4 6" id="KW-0133">Cell shape</keyword>
<dbReference type="PANTHER" id="PTHR42749">
    <property type="entry name" value="CELL SHAPE-DETERMINING PROTEIN MREB"/>
    <property type="match status" value="1"/>
</dbReference>
<evidence type="ECO:0000256" key="5">
    <source>
        <dbReference type="ARBA" id="ARBA00023458"/>
    </source>
</evidence>
<dbReference type="NCBIfam" id="NF010539">
    <property type="entry name" value="PRK13927.1"/>
    <property type="match status" value="1"/>
</dbReference>
<comment type="subcellular location">
    <subcellularLocation>
        <location evidence="6">Cytoplasm</location>
    </subcellularLocation>
    <text evidence="6">Membrane-associated.</text>
</comment>
<evidence type="ECO:0000256" key="6">
    <source>
        <dbReference type="HAMAP-Rule" id="MF_02207"/>
    </source>
</evidence>
<dbReference type="PANTHER" id="PTHR42749:SF1">
    <property type="entry name" value="CELL SHAPE-DETERMINING PROTEIN MREB"/>
    <property type="match status" value="1"/>
</dbReference>
<evidence type="ECO:0000256" key="2">
    <source>
        <dbReference type="ARBA" id="ARBA00022741"/>
    </source>
</evidence>
<evidence type="ECO:0000256" key="1">
    <source>
        <dbReference type="ARBA" id="ARBA00022490"/>
    </source>
</evidence>